<evidence type="ECO:0000256" key="2">
    <source>
        <dbReference type="ARBA" id="ARBA00022448"/>
    </source>
</evidence>
<evidence type="ECO:0000259" key="10">
    <source>
        <dbReference type="Pfam" id="PF04290"/>
    </source>
</evidence>
<dbReference type="InterPro" id="IPR055348">
    <property type="entry name" value="DctQ"/>
</dbReference>
<dbReference type="PANTHER" id="PTHR35011:SF4">
    <property type="entry name" value="SLL1102 PROTEIN"/>
    <property type="match status" value="1"/>
</dbReference>
<keyword evidence="4 9" id="KW-0997">Cell inner membrane</keyword>
<dbReference type="GO" id="GO:0005886">
    <property type="term" value="C:plasma membrane"/>
    <property type="evidence" value="ECO:0007669"/>
    <property type="project" value="UniProtKB-SubCell"/>
</dbReference>
<comment type="caution">
    <text evidence="9">Lacks conserved residue(s) required for the propagation of feature annotation.</text>
</comment>
<keyword evidence="7 9" id="KW-0472">Membrane</keyword>
<dbReference type="Pfam" id="PF04290">
    <property type="entry name" value="DctQ"/>
    <property type="match status" value="1"/>
</dbReference>
<keyword evidence="5 9" id="KW-0812">Transmembrane</keyword>
<evidence type="ECO:0000256" key="3">
    <source>
        <dbReference type="ARBA" id="ARBA00022475"/>
    </source>
</evidence>
<evidence type="ECO:0000256" key="7">
    <source>
        <dbReference type="ARBA" id="ARBA00023136"/>
    </source>
</evidence>
<feature type="transmembrane region" description="Helical" evidence="9">
    <location>
        <begin position="44"/>
        <end position="66"/>
    </location>
</feature>
<proteinExistence type="inferred from homology"/>
<organism evidence="11 12">
    <name type="scientific">Marinomonas communis</name>
    <dbReference type="NCBI Taxonomy" id="28254"/>
    <lineage>
        <taxon>Bacteria</taxon>
        <taxon>Pseudomonadati</taxon>
        <taxon>Pseudomonadota</taxon>
        <taxon>Gammaproteobacteria</taxon>
        <taxon>Oceanospirillales</taxon>
        <taxon>Oceanospirillaceae</taxon>
        <taxon>Marinomonas</taxon>
    </lineage>
</organism>
<comment type="subunit">
    <text evidence="9">The complex comprises the extracytoplasmic solute receptor protein and the two transmembrane proteins.</text>
</comment>
<sequence length="166" mass="19256">MRLIHFLDGVTRLFGALAALLILPLTFALVYEVFSRYVLNQPTLWAYEISYMVMGALFMLGMANALRLKQHVSVDIVTLHLSVKTIAYLRTVFYLALIPLMFWLTWELAHYTYEAFARHERSGRSAWNPVMWPVYTSWFIGFLLLALQLISELLKNLLIITTGKEH</sequence>
<dbReference type="GO" id="GO:0022857">
    <property type="term" value="F:transmembrane transporter activity"/>
    <property type="evidence" value="ECO:0007669"/>
    <property type="project" value="UniProtKB-UniRule"/>
</dbReference>
<dbReference type="OrthoDB" id="8559033at2"/>
<feature type="transmembrane region" description="Helical" evidence="9">
    <location>
        <begin position="87"/>
        <end position="106"/>
    </location>
</feature>
<comment type="subcellular location">
    <subcellularLocation>
        <location evidence="1 9">Cell inner membrane</location>
        <topology evidence="1 9">Multi-pass membrane protein</topology>
    </subcellularLocation>
</comment>
<evidence type="ECO:0000256" key="4">
    <source>
        <dbReference type="ARBA" id="ARBA00022519"/>
    </source>
</evidence>
<feature type="transmembrane region" description="Helical" evidence="9">
    <location>
        <begin position="126"/>
        <end position="147"/>
    </location>
</feature>
<keyword evidence="3" id="KW-1003">Cell membrane</keyword>
<evidence type="ECO:0000256" key="1">
    <source>
        <dbReference type="ARBA" id="ARBA00004429"/>
    </source>
</evidence>
<comment type="function">
    <text evidence="9">Part of the tripartite ATP-independent periplasmic (TRAP) transport system.</text>
</comment>
<comment type="caution">
    <text evidence="11">The sequence shown here is derived from an EMBL/GenBank/DDBJ whole genome shotgun (WGS) entry which is preliminary data.</text>
</comment>
<evidence type="ECO:0000256" key="8">
    <source>
        <dbReference type="ARBA" id="ARBA00038436"/>
    </source>
</evidence>
<keyword evidence="6 9" id="KW-1133">Transmembrane helix</keyword>
<protein>
    <recommendedName>
        <fullName evidence="9">TRAP transporter small permease protein</fullName>
    </recommendedName>
</protein>
<accession>A0A4R6XEP8</accession>
<reference evidence="11 12" key="1">
    <citation type="submission" date="2019-03" db="EMBL/GenBank/DDBJ databases">
        <title>Genomic Encyclopedia of Type Strains, Phase IV (KMG-IV): sequencing the most valuable type-strain genomes for metagenomic binning, comparative biology and taxonomic classification.</title>
        <authorList>
            <person name="Goeker M."/>
        </authorList>
    </citation>
    <scope>NUCLEOTIDE SEQUENCE [LARGE SCALE GENOMIC DNA]</scope>
    <source>
        <strain evidence="11 12">DSM 5604</strain>
    </source>
</reference>
<evidence type="ECO:0000313" key="12">
    <source>
        <dbReference type="Proteomes" id="UP000295729"/>
    </source>
</evidence>
<evidence type="ECO:0000313" key="11">
    <source>
        <dbReference type="EMBL" id="TDR15543.1"/>
    </source>
</evidence>
<dbReference type="EMBL" id="SNZA01000001">
    <property type="protein sequence ID" value="TDR15543.1"/>
    <property type="molecule type" value="Genomic_DNA"/>
</dbReference>
<dbReference type="AlphaFoldDB" id="A0A4R6XEP8"/>
<evidence type="ECO:0000256" key="9">
    <source>
        <dbReference type="RuleBase" id="RU369079"/>
    </source>
</evidence>
<evidence type="ECO:0000256" key="6">
    <source>
        <dbReference type="ARBA" id="ARBA00022989"/>
    </source>
</evidence>
<keyword evidence="2 9" id="KW-0813">Transport</keyword>
<keyword evidence="12" id="KW-1185">Reference proteome</keyword>
<dbReference type="InterPro" id="IPR007387">
    <property type="entry name" value="TRAP_DctQ"/>
</dbReference>
<feature type="domain" description="Tripartite ATP-independent periplasmic transporters DctQ component" evidence="10">
    <location>
        <begin position="27"/>
        <end position="156"/>
    </location>
</feature>
<evidence type="ECO:0000256" key="5">
    <source>
        <dbReference type="ARBA" id="ARBA00022692"/>
    </source>
</evidence>
<dbReference type="PANTHER" id="PTHR35011">
    <property type="entry name" value="2,3-DIKETO-L-GULONATE TRAP TRANSPORTER SMALL PERMEASE PROTEIN YIAM"/>
    <property type="match status" value="1"/>
</dbReference>
<name>A0A4R6XEP8_9GAMM</name>
<gene>
    <name evidence="11" type="ORF">C8D85_0915</name>
</gene>
<dbReference type="RefSeq" id="WP_133560150.1">
    <property type="nucleotide sequence ID" value="NZ_SNZA01000001.1"/>
</dbReference>
<dbReference type="Proteomes" id="UP000295729">
    <property type="component" value="Unassembled WGS sequence"/>
</dbReference>
<comment type="similarity">
    <text evidence="8 9">Belongs to the TRAP transporter small permease family.</text>
</comment>